<dbReference type="SUPFAM" id="SSF51735">
    <property type="entry name" value="NAD(P)-binding Rossmann-fold domains"/>
    <property type="match status" value="1"/>
</dbReference>
<comment type="caution">
    <text evidence="3">The sequence shown here is derived from an EMBL/GenBank/DDBJ whole genome shotgun (WGS) entry which is preliminary data.</text>
</comment>
<dbReference type="InterPro" id="IPR036291">
    <property type="entry name" value="NAD(P)-bd_dom_sf"/>
</dbReference>
<dbReference type="PANTHER" id="PTHR43708:SF4">
    <property type="entry name" value="OXIDOREDUCTASE YCEM-RELATED"/>
    <property type="match status" value="1"/>
</dbReference>
<dbReference type="Pfam" id="PF21378">
    <property type="entry name" value="YceM-like_C"/>
    <property type="match status" value="1"/>
</dbReference>
<dbReference type="Gene3D" id="3.30.360.10">
    <property type="entry name" value="Dihydrodipicolinate Reductase, domain 2"/>
    <property type="match status" value="1"/>
</dbReference>
<protein>
    <submittedName>
        <fullName evidence="3">Gfo/Idh/MocA family oxidoreductase</fullName>
    </submittedName>
</protein>
<accession>A0A7X2ZEQ9</accession>
<sequence>MKPRIGIVGLGDIAQKVYMPLLSANDNVDIVGLSSRNPATVERIGAQYRIPGRFASVEHLLKEAKPDIVFVHSPTETHEDIVMSCLQAGAHVYVDKPLSYDLQASQRMADYALDHNLLLAVGFNRRFAPLYTEARRWLAQTGGFDAVTVSKHRTKLQNQCARHTLYDDLIHMLDLLLWLGGDAFKVGSYLERTDAEGRLVLGSGTLLFGQGNADSAGSADGAIAHFGMARLAGADLEKLELHGGGRSAEVLNMERAVWMERGEAPREQTFGSWDTILYRRGFAGVVQHVLASLADPGSCTVRADRVLPAHRLVEALHPGA</sequence>
<dbReference type="PANTHER" id="PTHR43708">
    <property type="entry name" value="CONSERVED EXPRESSED OXIDOREDUCTASE (EUROFUNG)"/>
    <property type="match status" value="1"/>
</dbReference>
<dbReference type="SUPFAM" id="SSF55347">
    <property type="entry name" value="Glyceraldehyde-3-phosphate dehydrogenase-like, C-terminal domain"/>
    <property type="match status" value="1"/>
</dbReference>
<evidence type="ECO:0000313" key="3">
    <source>
        <dbReference type="EMBL" id="MUG73575.1"/>
    </source>
</evidence>
<feature type="domain" description="Gfo/Idh/MocA-like oxidoreductase N-terminal" evidence="1">
    <location>
        <begin position="4"/>
        <end position="123"/>
    </location>
</feature>
<reference evidence="3 4" key="1">
    <citation type="submission" date="2019-11" db="EMBL/GenBank/DDBJ databases">
        <title>Draft genome sequences of five Paenibacillus species of dairy origin.</title>
        <authorList>
            <person name="Olajide A.M."/>
            <person name="Chen S."/>
            <person name="Lapointe G."/>
        </authorList>
    </citation>
    <scope>NUCLEOTIDE SEQUENCE [LARGE SCALE GENOMIC DNA]</scope>
    <source>
        <strain evidence="3 4">2CS3</strain>
    </source>
</reference>
<feature type="domain" description="YceM-like C-terminal" evidence="2">
    <location>
        <begin position="129"/>
        <end position="256"/>
    </location>
</feature>
<evidence type="ECO:0000313" key="4">
    <source>
        <dbReference type="Proteomes" id="UP000450917"/>
    </source>
</evidence>
<dbReference type="InterPro" id="IPR000683">
    <property type="entry name" value="Gfo/Idh/MocA-like_OxRdtase_N"/>
</dbReference>
<dbReference type="Pfam" id="PF01408">
    <property type="entry name" value="GFO_IDH_MocA"/>
    <property type="match status" value="1"/>
</dbReference>
<dbReference type="EMBL" id="WNZX01000028">
    <property type="protein sequence ID" value="MUG73575.1"/>
    <property type="molecule type" value="Genomic_DNA"/>
</dbReference>
<dbReference type="GO" id="GO:0000166">
    <property type="term" value="F:nucleotide binding"/>
    <property type="evidence" value="ECO:0007669"/>
    <property type="project" value="InterPro"/>
</dbReference>
<proteinExistence type="predicted"/>
<name>A0A7X2ZEQ9_9BACL</name>
<dbReference type="RefSeq" id="WP_127608135.1">
    <property type="nucleotide sequence ID" value="NZ_JARTHJ010000081.1"/>
</dbReference>
<organism evidence="3 4">
    <name type="scientific">Paenibacillus validus</name>
    <dbReference type="NCBI Taxonomy" id="44253"/>
    <lineage>
        <taxon>Bacteria</taxon>
        <taxon>Bacillati</taxon>
        <taxon>Bacillota</taxon>
        <taxon>Bacilli</taxon>
        <taxon>Bacillales</taxon>
        <taxon>Paenibacillaceae</taxon>
        <taxon>Paenibacillus</taxon>
    </lineage>
</organism>
<keyword evidence="4" id="KW-1185">Reference proteome</keyword>
<dbReference type="InterPro" id="IPR051317">
    <property type="entry name" value="Gfo/Idh/MocA_oxidoreduct"/>
</dbReference>
<gene>
    <name evidence="3" type="ORF">GNP93_23405</name>
</gene>
<evidence type="ECO:0000259" key="1">
    <source>
        <dbReference type="Pfam" id="PF01408"/>
    </source>
</evidence>
<dbReference type="Proteomes" id="UP000450917">
    <property type="component" value="Unassembled WGS sequence"/>
</dbReference>
<dbReference type="AlphaFoldDB" id="A0A7X2ZEQ9"/>
<dbReference type="InterPro" id="IPR048477">
    <property type="entry name" value="YceM-like_C"/>
</dbReference>
<dbReference type="Gene3D" id="3.40.50.720">
    <property type="entry name" value="NAD(P)-binding Rossmann-like Domain"/>
    <property type="match status" value="1"/>
</dbReference>
<evidence type="ECO:0000259" key="2">
    <source>
        <dbReference type="Pfam" id="PF21378"/>
    </source>
</evidence>